<organism evidence="1 2">
    <name type="scientific">Caligus rogercresseyi</name>
    <name type="common">Sea louse</name>
    <dbReference type="NCBI Taxonomy" id="217165"/>
    <lineage>
        <taxon>Eukaryota</taxon>
        <taxon>Metazoa</taxon>
        <taxon>Ecdysozoa</taxon>
        <taxon>Arthropoda</taxon>
        <taxon>Crustacea</taxon>
        <taxon>Multicrustacea</taxon>
        <taxon>Hexanauplia</taxon>
        <taxon>Copepoda</taxon>
        <taxon>Siphonostomatoida</taxon>
        <taxon>Caligidae</taxon>
        <taxon>Caligus</taxon>
    </lineage>
</organism>
<dbReference type="EMBL" id="CP045896">
    <property type="protein sequence ID" value="QQP50332.1"/>
    <property type="molecule type" value="Genomic_DNA"/>
</dbReference>
<keyword evidence="2" id="KW-1185">Reference proteome</keyword>
<evidence type="ECO:0000313" key="2">
    <source>
        <dbReference type="Proteomes" id="UP000595437"/>
    </source>
</evidence>
<accession>A0A7T8HI59</accession>
<reference evidence="2" key="1">
    <citation type="submission" date="2021-01" db="EMBL/GenBank/DDBJ databases">
        <title>Caligus Genome Assembly.</title>
        <authorList>
            <person name="Gallardo-Escarate C."/>
        </authorList>
    </citation>
    <scope>NUCLEOTIDE SEQUENCE [LARGE SCALE GENOMIC DNA]</scope>
</reference>
<dbReference type="OrthoDB" id="6623314at2759"/>
<gene>
    <name evidence="1" type="ORF">FKW44_011308</name>
</gene>
<proteinExistence type="predicted"/>
<protein>
    <submittedName>
        <fullName evidence="1">Uncharacterized protein</fullName>
    </submittedName>
</protein>
<name>A0A7T8HI59_CALRO</name>
<sequence>MRSPIPSHLVTCFFPSFTTHTRHSVNTSHPGTNHRCDEGFHCKAKGKLRWSAGWTYSAHRDYGLARDPFTAEKRRRLICQSKASSPFHRRGQIIPELVDMQSSATMAVALRNDGPAKFWSGVNTPSSPMLRKWQSLCSVCLGQHTLANRAFLT</sequence>
<dbReference type="AlphaFoldDB" id="A0A7T8HI59"/>
<evidence type="ECO:0000313" key="1">
    <source>
        <dbReference type="EMBL" id="QQP50332.1"/>
    </source>
</evidence>
<dbReference type="Proteomes" id="UP000595437">
    <property type="component" value="Chromosome 7"/>
</dbReference>